<comment type="caution">
    <text evidence="2">The sequence shown here is derived from an EMBL/GenBank/DDBJ whole genome shotgun (WGS) entry which is preliminary data.</text>
</comment>
<sequence length="347" mass="38567">MTAPDARLIRSAMSGHRFRVARQALTVSLVASILLPLICLCIFGSLDYNRRIANVDSALSKLSIAAQEHALRIFDLNAALTARTMDFLGNQTRDEIRQREPQIHRSLEAISSDYPQVASLSVFGPAGDLIASSRYSPPPAIAIADRDDFRSASHWRPHPYISLPLYRRIDGETVLATSIGRANEKGDSLGVISIALRRRYFIDFYSDLVDDDPGYAVGLYRREGAAILASSSPDAALGRLEHNREFRQAVRENVMYGSFTQPGNGQSDNLLVEFRRVGEYPVYVACTFALDELRGAWWRSLIVLAAGTLIPGAMICAWISFALIRLRADEAEWLRQNGDIARQPDAR</sequence>
<keyword evidence="2" id="KW-0808">Transferase</keyword>
<dbReference type="CDD" id="cd12914">
    <property type="entry name" value="PDC1_DGC_like"/>
    <property type="match status" value="1"/>
</dbReference>
<keyword evidence="1" id="KW-0472">Membrane</keyword>
<dbReference type="GO" id="GO:0016301">
    <property type="term" value="F:kinase activity"/>
    <property type="evidence" value="ECO:0007669"/>
    <property type="project" value="UniProtKB-KW"/>
</dbReference>
<keyword evidence="1" id="KW-0812">Transmembrane</keyword>
<keyword evidence="3" id="KW-1185">Reference proteome</keyword>
<keyword evidence="2" id="KW-0418">Kinase</keyword>
<proteinExistence type="predicted"/>
<dbReference type="EMBL" id="AKAU01000261">
    <property type="protein sequence ID" value="EIM94737.1"/>
    <property type="molecule type" value="Genomic_DNA"/>
</dbReference>
<reference evidence="2 3" key="1">
    <citation type="journal article" date="2012" name="J. Bacteriol.">
        <title>Draft Genome Sequence of the Soil Bacterium Burkholderia terrae Strain BS001, Which Interacts with Fungal Surface Structures.</title>
        <authorList>
            <person name="Nazir R."/>
            <person name="Hansen M.A."/>
            <person name="Sorensen S."/>
            <person name="van Elsas J.D."/>
        </authorList>
    </citation>
    <scope>NUCLEOTIDE SEQUENCE [LARGE SCALE GENOMIC DNA]</scope>
    <source>
        <strain evidence="2 3">BS001</strain>
    </source>
</reference>
<feature type="transmembrane region" description="Helical" evidence="1">
    <location>
        <begin position="20"/>
        <end position="43"/>
    </location>
</feature>
<gene>
    <name evidence="2" type="ORF">WQE_42844</name>
</gene>
<name>A0ABP2PBZ7_9BURK</name>
<dbReference type="CDD" id="cd12915">
    <property type="entry name" value="PDC2_DGC_like"/>
    <property type="match status" value="1"/>
</dbReference>
<accession>A0ABP2PBZ7</accession>
<evidence type="ECO:0000313" key="3">
    <source>
        <dbReference type="Proteomes" id="UP000004980"/>
    </source>
</evidence>
<dbReference type="Proteomes" id="UP000004980">
    <property type="component" value="Unassembled WGS sequence"/>
</dbReference>
<dbReference type="RefSeq" id="WP_009770312.1">
    <property type="nucleotide sequence ID" value="NZ_AKAU01000261.1"/>
</dbReference>
<protein>
    <submittedName>
        <fullName evidence="2">Periplasmic sensor hybrid histidine kinase</fullName>
    </submittedName>
</protein>
<keyword evidence="1" id="KW-1133">Transmembrane helix</keyword>
<dbReference type="Gene3D" id="3.30.450.20">
    <property type="entry name" value="PAS domain"/>
    <property type="match status" value="2"/>
</dbReference>
<feature type="transmembrane region" description="Helical" evidence="1">
    <location>
        <begin position="301"/>
        <end position="324"/>
    </location>
</feature>
<evidence type="ECO:0000256" key="1">
    <source>
        <dbReference type="SAM" id="Phobius"/>
    </source>
</evidence>
<organism evidence="2 3">
    <name type="scientific">Paraburkholderia hospita</name>
    <dbReference type="NCBI Taxonomy" id="169430"/>
    <lineage>
        <taxon>Bacteria</taxon>
        <taxon>Pseudomonadati</taxon>
        <taxon>Pseudomonadota</taxon>
        <taxon>Betaproteobacteria</taxon>
        <taxon>Burkholderiales</taxon>
        <taxon>Burkholderiaceae</taxon>
        <taxon>Paraburkholderia</taxon>
    </lineage>
</organism>
<evidence type="ECO:0000313" key="2">
    <source>
        <dbReference type="EMBL" id="EIM94737.1"/>
    </source>
</evidence>